<evidence type="ECO:0000259" key="1">
    <source>
        <dbReference type="Pfam" id="PF13304"/>
    </source>
</evidence>
<comment type="caution">
    <text evidence="3">The sequence shown here is derived from an EMBL/GenBank/DDBJ whole genome shotgun (WGS) entry which is preliminary data.</text>
</comment>
<dbReference type="InterPro" id="IPR003959">
    <property type="entry name" value="ATPase_AAA_core"/>
</dbReference>
<dbReference type="InterPro" id="IPR051396">
    <property type="entry name" value="Bact_Antivir_Def_Nuclease"/>
</dbReference>
<dbReference type="EMBL" id="JACIDA010000002">
    <property type="protein sequence ID" value="MBB3873216.1"/>
    <property type="molecule type" value="Genomic_DNA"/>
</dbReference>
<dbReference type="Proteomes" id="UP000532936">
    <property type="component" value="Unassembled WGS sequence"/>
</dbReference>
<dbReference type="Pfam" id="PF20469">
    <property type="entry name" value="OLD-like_TOPRIM"/>
    <property type="match status" value="1"/>
</dbReference>
<proteinExistence type="predicted"/>
<organism evidence="3 4">
    <name type="scientific">Brevundimonas mediterranea</name>
    <dbReference type="NCBI Taxonomy" id="74329"/>
    <lineage>
        <taxon>Bacteria</taxon>
        <taxon>Pseudomonadati</taxon>
        <taxon>Pseudomonadota</taxon>
        <taxon>Alphaproteobacteria</taxon>
        <taxon>Caulobacterales</taxon>
        <taxon>Caulobacteraceae</taxon>
        <taxon>Brevundimonas</taxon>
    </lineage>
</organism>
<dbReference type="Gene3D" id="3.40.50.300">
    <property type="entry name" value="P-loop containing nucleotide triphosphate hydrolases"/>
    <property type="match status" value="2"/>
</dbReference>
<evidence type="ECO:0000313" key="3">
    <source>
        <dbReference type="EMBL" id="MBB3873216.1"/>
    </source>
</evidence>
<sequence>MHIERLEISGFRCFGPNPIPIYLDEGLTAFVGVNGAGKTAVMLALQRLFGVTPDQRRLRRQDFHVPAAEVNPPNERRFTIEAVLAFPELDDPLADASAVPEFFSQMATDDSGRMKCRLRMEGIWTDDGSIDGAIEHTYRAVRTMGAFTDAECSDLKPKDRARIQLIYVPASRDGISQVTAFLRGRLWRAISWSEGTRTTFASAGSALNNAFSGEPAVDAVVAAVTRRWQQVHTAGTDSTPVFRPIDLRFEQFIRKAEVLFRPDETGRERGLDELSDGQRSLFHLAMTAATLDVESNLATDPSPDGFQSGGISVPALTLIAVEEPENNLAPFYLSRIVRQIQELTAGSRAQAMLSSHSPSILARVKPEQVRHFRLDPKTRACRVRGIRLPPIADEASKFVREAVRTYPELYFARFVILGEGASEEVVLPRLAEALGLDIDRSFVAVVPLGGRHVNHLWRLLVDLDIPHATLLDLDYGRAGGGWGRIKTACAQLMENGVRPDQLFQTPSPAGPAADLAAFDTFAAANWTDIQTWARSLRRFNVFFCEPLDLDYSMLMALQAAYSAPEPGRSGPSPAGEPRDAVLGDRGIHALYDSSQDSLLRWYRYLFLGRGKPSTHVRVLSGLDSPALASAAPEELKALLGSVAAQLDPPPPAAPGALTISPTS</sequence>
<dbReference type="GO" id="GO:0006302">
    <property type="term" value="P:double-strand break repair"/>
    <property type="evidence" value="ECO:0007669"/>
    <property type="project" value="InterPro"/>
</dbReference>
<dbReference type="AlphaFoldDB" id="A0A7W6A6M6"/>
<dbReference type="CDD" id="cd01026">
    <property type="entry name" value="TOPRIM_OLD"/>
    <property type="match status" value="1"/>
</dbReference>
<dbReference type="PANTHER" id="PTHR43581">
    <property type="entry name" value="ATP/GTP PHOSPHATASE"/>
    <property type="match status" value="1"/>
</dbReference>
<feature type="domain" description="OLD protein-like TOPRIM" evidence="2">
    <location>
        <begin position="411"/>
        <end position="474"/>
    </location>
</feature>
<accession>A0A7W6A6M6</accession>
<evidence type="ECO:0000313" key="4">
    <source>
        <dbReference type="Proteomes" id="UP000532936"/>
    </source>
</evidence>
<name>A0A7W6A6M6_9CAUL</name>
<dbReference type="Pfam" id="PF13304">
    <property type="entry name" value="AAA_21"/>
    <property type="match status" value="1"/>
</dbReference>
<dbReference type="GO" id="GO:0016887">
    <property type="term" value="F:ATP hydrolysis activity"/>
    <property type="evidence" value="ECO:0007669"/>
    <property type="project" value="InterPro"/>
</dbReference>
<dbReference type="InterPro" id="IPR034139">
    <property type="entry name" value="TOPRIM_OLD"/>
</dbReference>
<dbReference type="InterPro" id="IPR027417">
    <property type="entry name" value="P-loop_NTPase"/>
</dbReference>
<gene>
    <name evidence="3" type="ORF">GGR11_002769</name>
</gene>
<dbReference type="PANTHER" id="PTHR43581:SF2">
    <property type="entry name" value="EXCINUCLEASE ATPASE SUBUNIT"/>
    <property type="match status" value="1"/>
</dbReference>
<dbReference type="GO" id="GO:0005524">
    <property type="term" value="F:ATP binding"/>
    <property type="evidence" value="ECO:0007669"/>
    <property type="project" value="InterPro"/>
</dbReference>
<protein>
    <recommendedName>
        <fullName evidence="5">AAA family ATPase</fullName>
    </recommendedName>
</protein>
<dbReference type="RefSeq" id="WP_183197757.1">
    <property type="nucleotide sequence ID" value="NZ_JACIDA010000002.1"/>
</dbReference>
<dbReference type="SUPFAM" id="SSF52540">
    <property type="entry name" value="P-loop containing nucleoside triphosphate hydrolases"/>
    <property type="match status" value="1"/>
</dbReference>
<feature type="domain" description="ATPase AAA-type core" evidence="1">
    <location>
        <begin position="27"/>
        <end position="362"/>
    </location>
</feature>
<reference evidence="3 4" key="1">
    <citation type="submission" date="2020-08" db="EMBL/GenBank/DDBJ databases">
        <title>Genomic Encyclopedia of Type Strains, Phase IV (KMG-IV): sequencing the most valuable type-strain genomes for metagenomic binning, comparative biology and taxonomic classification.</title>
        <authorList>
            <person name="Goeker M."/>
        </authorList>
    </citation>
    <scope>NUCLEOTIDE SEQUENCE [LARGE SCALE GENOMIC DNA]</scope>
    <source>
        <strain evidence="3 4">DSM 14878</strain>
    </source>
</reference>
<evidence type="ECO:0000259" key="2">
    <source>
        <dbReference type="Pfam" id="PF20469"/>
    </source>
</evidence>
<evidence type="ECO:0008006" key="5">
    <source>
        <dbReference type="Google" id="ProtNLM"/>
    </source>
</evidence>